<dbReference type="InterPro" id="IPR017443">
    <property type="entry name" value="RuBisCO_lsu_fd_N"/>
</dbReference>
<accession>A0A518H1L7</accession>
<dbReference type="GO" id="GO:0015977">
    <property type="term" value="P:carbon fixation"/>
    <property type="evidence" value="ECO:0007669"/>
    <property type="project" value="InterPro"/>
</dbReference>
<dbReference type="AlphaFoldDB" id="A0A518H1L7"/>
<name>A0A518H1L7_9BACT</name>
<dbReference type="InterPro" id="IPR036376">
    <property type="entry name" value="RuBisCO_lsu_C_sf"/>
</dbReference>
<feature type="domain" description="Ribulose bisphosphate carboxylase large subunit ferrodoxin-like N-terminal" evidence="7">
    <location>
        <begin position="98"/>
        <end position="130"/>
    </location>
</feature>
<organism evidence="8 9">
    <name type="scientific">Tautonia plasticadhaerens</name>
    <dbReference type="NCBI Taxonomy" id="2527974"/>
    <lineage>
        <taxon>Bacteria</taxon>
        <taxon>Pseudomonadati</taxon>
        <taxon>Planctomycetota</taxon>
        <taxon>Planctomycetia</taxon>
        <taxon>Isosphaerales</taxon>
        <taxon>Isosphaeraceae</taxon>
        <taxon>Tautonia</taxon>
    </lineage>
</organism>
<protein>
    <submittedName>
        <fullName evidence="8">Ribulose bisphosphate carboxylase-like protein</fullName>
    </submittedName>
</protein>
<dbReference type="SFLD" id="SFLDG00301">
    <property type="entry name" value="RuBisCO-like_proteins"/>
    <property type="match status" value="1"/>
</dbReference>
<feature type="region of interest" description="Disordered" evidence="5">
    <location>
        <begin position="58"/>
        <end position="78"/>
    </location>
</feature>
<dbReference type="OrthoDB" id="9770811at2"/>
<dbReference type="PANTHER" id="PTHR42704">
    <property type="entry name" value="RIBULOSE BISPHOSPHATE CARBOXYLASE"/>
    <property type="match status" value="1"/>
</dbReference>
<evidence type="ECO:0000259" key="7">
    <source>
        <dbReference type="Pfam" id="PF02788"/>
    </source>
</evidence>
<dbReference type="SUPFAM" id="SSF54966">
    <property type="entry name" value="RuBisCO, large subunit, small (N-terminal) domain"/>
    <property type="match status" value="1"/>
</dbReference>
<dbReference type="Gene3D" id="3.30.70.150">
    <property type="entry name" value="RuBisCO large subunit, N-terminal domain"/>
    <property type="match status" value="1"/>
</dbReference>
<feature type="domain" description="Ribulose bisphosphate carboxylase large subunit C-terminal" evidence="6">
    <location>
        <begin position="147"/>
        <end position="417"/>
    </location>
</feature>
<evidence type="ECO:0000256" key="1">
    <source>
        <dbReference type="ARBA" id="ARBA00001946"/>
    </source>
</evidence>
<evidence type="ECO:0000313" key="8">
    <source>
        <dbReference type="EMBL" id="QDV34725.1"/>
    </source>
</evidence>
<evidence type="ECO:0000259" key="6">
    <source>
        <dbReference type="Pfam" id="PF00016"/>
    </source>
</evidence>
<proteinExistence type="inferred from homology"/>
<evidence type="ECO:0000256" key="5">
    <source>
        <dbReference type="SAM" id="MobiDB-lite"/>
    </source>
</evidence>
<gene>
    <name evidence="8" type="ORF">ElP_26190</name>
</gene>
<evidence type="ECO:0000256" key="3">
    <source>
        <dbReference type="ARBA" id="ARBA00022842"/>
    </source>
</evidence>
<sequence>MPPDRISATYRIETAHPIGRAVESMAGEQSTGTFVRVPGETDALRERFGARVERVTELEDADGPSLPGSRPPGGAGAAPRFRRAEVVLSWPLENVGPSLPNLLATVAGNLFELSAFSGLKLVDLDLPPAFGEAYPGPQFGPEGTRRLSGVEGRPIIGTIIKPSVGLAPGETAALVGTLIEAGIDFVKDDELMANPPHSPLGRRVEAVMRVVNDHADRTGKKAMIAFNITDEIDAMRRHHDAVLDAGGTCVMVSLNGVGLAGVAHLRSHSQLPIHGHRNGWGIYARHPMLGMEFAAYSTFYRLAGADHLHCNGLRNKFCEPDDSVVASARRCLAPLFGRRVMPVIASGQWAGRAGETYERIGSIDLMHVCGGGIMAHPDGVAAGVLSLRQAWEAALSGTPADEYARARPELRRALEAFGP</sequence>
<dbReference type="InterPro" id="IPR000685">
    <property type="entry name" value="RuBisCO_lsu_C"/>
</dbReference>
<dbReference type="InterPro" id="IPR036422">
    <property type="entry name" value="RuBisCO_lsu_N_sf"/>
</dbReference>
<dbReference type="InterPro" id="IPR020878">
    <property type="entry name" value="RuBisCo_large_chain_AS"/>
</dbReference>
<dbReference type="PANTHER" id="PTHR42704:SF17">
    <property type="entry name" value="RIBULOSE BISPHOSPHATE CARBOXYLASE LARGE CHAIN"/>
    <property type="match status" value="1"/>
</dbReference>
<dbReference type="InterPro" id="IPR033966">
    <property type="entry name" value="RuBisCO"/>
</dbReference>
<dbReference type="KEGG" id="tpla:ElP_26190"/>
<keyword evidence="2" id="KW-0479">Metal-binding</keyword>
<evidence type="ECO:0000313" key="9">
    <source>
        <dbReference type="Proteomes" id="UP000317835"/>
    </source>
</evidence>
<dbReference type="SUPFAM" id="SSF51649">
    <property type="entry name" value="RuBisCo, C-terminal domain"/>
    <property type="match status" value="1"/>
</dbReference>
<evidence type="ECO:0000256" key="4">
    <source>
        <dbReference type="RuleBase" id="RU003834"/>
    </source>
</evidence>
<dbReference type="Pfam" id="PF00016">
    <property type="entry name" value="RuBisCO_large"/>
    <property type="match status" value="1"/>
</dbReference>
<dbReference type="GO" id="GO:0016984">
    <property type="term" value="F:ribulose-bisphosphate carboxylase activity"/>
    <property type="evidence" value="ECO:0007669"/>
    <property type="project" value="InterPro"/>
</dbReference>
<keyword evidence="9" id="KW-1185">Reference proteome</keyword>
<comment type="cofactor">
    <cofactor evidence="1">
        <name>Mg(2+)</name>
        <dbReference type="ChEBI" id="CHEBI:18420"/>
    </cofactor>
</comment>
<dbReference type="GO" id="GO:0000287">
    <property type="term" value="F:magnesium ion binding"/>
    <property type="evidence" value="ECO:0007669"/>
    <property type="project" value="InterPro"/>
</dbReference>
<dbReference type="Gene3D" id="3.20.20.110">
    <property type="entry name" value="Ribulose bisphosphate carboxylase, large subunit, C-terminal domain"/>
    <property type="match status" value="1"/>
</dbReference>
<dbReference type="Pfam" id="PF02788">
    <property type="entry name" value="RuBisCO_large_N"/>
    <property type="match status" value="1"/>
</dbReference>
<keyword evidence="3" id="KW-0460">Magnesium</keyword>
<comment type="similarity">
    <text evidence="4">Belongs to the RuBisCO large chain family.</text>
</comment>
<dbReference type="RefSeq" id="WP_145269813.1">
    <property type="nucleotide sequence ID" value="NZ_CP036426.1"/>
</dbReference>
<reference evidence="8 9" key="1">
    <citation type="submission" date="2019-02" db="EMBL/GenBank/DDBJ databases">
        <title>Deep-cultivation of Planctomycetes and their phenomic and genomic characterization uncovers novel biology.</title>
        <authorList>
            <person name="Wiegand S."/>
            <person name="Jogler M."/>
            <person name="Boedeker C."/>
            <person name="Pinto D."/>
            <person name="Vollmers J."/>
            <person name="Rivas-Marin E."/>
            <person name="Kohn T."/>
            <person name="Peeters S.H."/>
            <person name="Heuer A."/>
            <person name="Rast P."/>
            <person name="Oberbeckmann S."/>
            <person name="Bunk B."/>
            <person name="Jeske O."/>
            <person name="Meyerdierks A."/>
            <person name="Storesund J.E."/>
            <person name="Kallscheuer N."/>
            <person name="Luecker S."/>
            <person name="Lage O.M."/>
            <person name="Pohl T."/>
            <person name="Merkel B.J."/>
            <person name="Hornburger P."/>
            <person name="Mueller R.-W."/>
            <person name="Bruemmer F."/>
            <person name="Labrenz M."/>
            <person name="Spormann A.M."/>
            <person name="Op den Camp H."/>
            <person name="Overmann J."/>
            <person name="Amann R."/>
            <person name="Jetten M.S.M."/>
            <person name="Mascher T."/>
            <person name="Medema M.H."/>
            <person name="Devos D.P."/>
            <person name="Kaster A.-K."/>
            <person name="Ovreas L."/>
            <person name="Rohde M."/>
            <person name="Galperin M.Y."/>
            <person name="Jogler C."/>
        </authorList>
    </citation>
    <scope>NUCLEOTIDE SEQUENCE [LARGE SCALE GENOMIC DNA]</scope>
    <source>
        <strain evidence="8 9">ElP</strain>
    </source>
</reference>
<dbReference type="PROSITE" id="PS00157">
    <property type="entry name" value="RUBISCO_LARGE"/>
    <property type="match status" value="1"/>
</dbReference>
<evidence type="ECO:0000256" key="2">
    <source>
        <dbReference type="ARBA" id="ARBA00022723"/>
    </source>
</evidence>
<dbReference type="Proteomes" id="UP000317835">
    <property type="component" value="Chromosome"/>
</dbReference>
<dbReference type="CDD" id="cd08207">
    <property type="entry name" value="RLP_NonPhot"/>
    <property type="match status" value="1"/>
</dbReference>
<dbReference type="EMBL" id="CP036426">
    <property type="protein sequence ID" value="QDV34725.1"/>
    <property type="molecule type" value="Genomic_DNA"/>
</dbReference>
<dbReference type="SFLD" id="SFLDS00014">
    <property type="entry name" value="RuBisCO"/>
    <property type="match status" value="1"/>
</dbReference>